<feature type="domain" description="UspA" evidence="5">
    <location>
        <begin position="105"/>
        <end position="244"/>
    </location>
</feature>
<reference evidence="6 7" key="2">
    <citation type="journal article" date="2010" name="Stand. Genomic Sci.">
        <title>Complete genome sequence of Nakamurella multipartita type strain (Y-104).</title>
        <authorList>
            <person name="Tice H."/>
            <person name="Mayilraj S."/>
            <person name="Sims D."/>
            <person name="Lapidus A."/>
            <person name="Nolan M."/>
            <person name="Lucas S."/>
            <person name="Glavina Del Rio T."/>
            <person name="Copeland A."/>
            <person name="Cheng J.F."/>
            <person name="Meincke L."/>
            <person name="Bruce D."/>
            <person name="Goodwin L."/>
            <person name="Pitluck S."/>
            <person name="Ivanova N."/>
            <person name="Mavromatis K."/>
            <person name="Ovchinnikova G."/>
            <person name="Pati A."/>
            <person name="Chen A."/>
            <person name="Palaniappan K."/>
            <person name="Land M."/>
            <person name="Hauser L."/>
            <person name="Chang Y.J."/>
            <person name="Jeffries C.D."/>
            <person name="Detter J.C."/>
            <person name="Brettin T."/>
            <person name="Rohde M."/>
            <person name="Goker M."/>
            <person name="Bristow J."/>
            <person name="Eisen J.A."/>
            <person name="Markowitz V."/>
            <person name="Hugenholtz P."/>
            <person name="Kyrpides N.C."/>
            <person name="Klenk H.P."/>
            <person name="Chen F."/>
        </authorList>
    </citation>
    <scope>NUCLEOTIDE SEQUENCE [LARGE SCALE GENOMIC DNA]</scope>
    <source>
        <strain evidence="7">ATCC 700099 / DSM 44233 / CIP 104796 / JCM 9543 / NBRC 105858 / Y-104</strain>
    </source>
</reference>
<keyword evidence="7" id="KW-1185">Reference proteome</keyword>
<dbReference type="KEGG" id="nml:Namu_1806"/>
<dbReference type="GO" id="GO:0005524">
    <property type="term" value="F:ATP binding"/>
    <property type="evidence" value="ECO:0007669"/>
    <property type="project" value="UniProtKB-KW"/>
</dbReference>
<keyword evidence="3" id="KW-0067">ATP-binding</keyword>
<accession>C8XGL3</accession>
<feature type="compositionally biased region" description="Low complexity" evidence="4">
    <location>
        <begin position="60"/>
        <end position="78"/>
    </location>
</feature>
<keyword evidence="2" id="KW-0547">Nucleotide-binding</keyword>
<dbReference type="eggNOG" id="COG0589">
    <property type="taxonomic scope" value="Bacteria"/>
</dbReference>
<sequence>MLNSQAAGLRGRDGIMTSSENYRANREAISDVAARSGGVSPHDRAVERYLIAAQIRAGHPIATTTGPTGPTGRAATVPEDAKAGDPPSASTEPAPRLPDQRFPRDAIVVGLDGSAGADAAAGWAADEAARRLAPLLLVHAYHLPTVGAYPGYDFVPTDYLDQLRAAGARLLADTADHLRVVHPSMTVMTSLHHGSAVVALREASEHAQLTVVGNAPPSRFTGVLLGSVALAVTSSNPVPVAVIPSGSAPARGPIVVGVDGSPLSEAAVGFAFDEAALRGVDLIAVHAWNDVYLDNQGLQPLLVDPRTLEDQERALLSERLAGWAEKYPDVVVHRELRHQRPTTALLEHSRTAQLVVVGSRGRGGFSGMLLGSTSHALASHAHCPVIVIRRPSA</sequence>
<feature type="region of interest" description="Disordered" evidence="4">
    <location>
        <begin position="60"/>
        <end position="100"/>
    </location>
</feature>
<evidence type="ECO:0000256" key="2">
    <source>
        <dbReference type="ARBA" id="ARBA00022741"/>
    </source>
</evidence>
<dbReference type="Gene3D" id="3.40.50.620">
    <property type="entry name" value="HUPs"/>
    <property type="match status" value="2"/>
</dbReference>
<evidence type="ECO:0000256" key="1">
    <source>
        <dbReference type="ARBA" id="ARBA00008791"/>
    </source>
</evidence>
<dbReference type="HOGENOM" id="CLU_049301_2_3_11"/>
<reference evidence="7" key="1">
    <citation type="submission" date="2009-09" db="EMBL/GenBank/DDBJ databases">
        <title>The complete genome of Nakamurella multipartita DSM 44233.</title>
        <authorList>
            <consortium name="US DOE Joint Genome Institute (JGI-PGF)"/>
            <person name="Lucas S."/>
            <person name="Copeland A."/>
            <person name="Lapidus A."/>
            <person name="Glavina del Rio T."/>
            <person name="Dalin E."/>
            <person name="Tice H."/>
            <person name="Bruce D."/>
            <person name="Goodwin L."/>
            <person name="Pitluck S."/>
            <person name="Kyrpides N."/>
            <person name="Mavromatis K."/>
            <person name="Ivanova N."/>
            <person name="Ovchinnikova G."/>
            <person name="Sims D."/>
            <person name="Meincke L."/>
            <person name="Brettin T."/>
            <person name="Detter J.C."/>
            <person name="Han C."/>
            <person name="Larimer F."/>
            <person name="Land M."/>
            <person name="Hauser L."/>
            <person name="Markowitz V."/>
            <person name="Cheng J.-F."/>
            <person name="Hugenholtz P."/>
            <person name="Woyke T."/>
            <person name="Wu D."/>
            <person name="Klenk H.-P."/>
            <person name="Eisen J.A."/>
        </authorList>
    </citation>
    <scope>NUCLEOTIDE SEQUENCE [LARGE SCALE GENOMIC DNA]</scope>
    <source>
        <strain evidence="7">ATCC 700099 / DSM 44233 / CIP 104796 / JCM 9543 / NBRC 105858 / Y-104</strain>
    </source>
</reference>
<dbReference type="AlphaFoldDB" id="C8XGL3"/>
<organism evidence="6 7">
    <name type="scientific">Nakamurella multipartita (strain ATCC 700099 / DSM 44233 / CIP 104796 / JCM 9543 / NBRC 105858 / Y-104)</name>
    <name type="common">Microsphaera multipartita</name>
    <dbReference type="NCBI Taxonomy" id="479431"/>
    <lineage>
        <taxon>Bacteria</taxon>
        <taxon>Bacillati</taxon>
        <taxon>Actinomycetota</taxon>
        <taxon>Actinomycetes</taxon>
        <taxon>Nakamurellales</taxon>
        <taxon>Nakamurellaceae</taxon>
        <taxon>Nakamurella</taxon>
    </lineage>
</organism>
<gene>
    <name evidence="6" type="ordered locus">Namu_1806</name>
</gene>
<dbReference type="Pfam" id="PF00582">
    <property type="entry name" value="Usp"/>
    <property type="match status" value="2"/>
</dbReference>
<dbReference type="SUPFAM" id="SSF52402">
    <property type="entry name" value="Adenine nucleotide alpha hydrolases-like"/>
    <property type="match status" value="2"/>
</dbReference>
<feature type="domain" description="UspA" evidence="5">
    <location>
        <begin position="253"/>
        <end position="389"/>
    </location>
</feature>
<dbReference type="FunCoup" id="C8XGL3">
    <property type="interactions" value="1"/>
</dbReference>
<dbReference type="InterPro" id="IPR006016">
    <property type="entry name" value="UspA"/>
</dbReference>
<dbReference type="EMBL" id="CP001737">
    <property type="protein sequence ID" value="ACV78196.1"/>
    <property type="molecule type" value="Genomic_DNA"/>
</dbReference>
<dbReference type="InParanoid" id="C8XGL3"/>
<dbReference type="Proteomes" id="UP000002218">
    <property type="component" value="Chromosome"/>
</dbReference>
<dbReference type="PANTHER" id="PTHR46268:SF27">
    <property type="entry name" value="UNIVERSAL STRESS PROTEIN RV2623"/>
    <property type="match status" value="1"/>
</dbReference>
<dbReference type="STRING" id="479431.Namu_1806"/>
<protein>
    <submittedName>
        <fullName evidence="6">UspA domain protein</fullName>
    </submittedName>
</protein>
<dbReference type="InterPro" id="IPR006015">
    <property type="entry name" value="Universal_stress_UspA"/>
</dbReference>
<comment type="similarity">
    <text evidence="1">Belongs to the universal stress protein A family.</text>
</comment>
<evidence type="ECO:0000256" key="3">
    <source>
        <dbReference type="ARBA" id="ARBA00022840"/>
    </source>
</evidence>
<evidence type="ECO:0000313" key="7">
    <source>
        <dbReference type="Proteomes" id="UP000002218"/>
    </source>
</evidence>
<dbReference type="PRINTS" id="PR01438">
    <property type="entry name" value="UNVRSLSTRESS"/>
</dbReference>
<evidence type="ECO:0000313" key="6">
    <source>
        <dbReference type="EMBL" id="ACV78196.1"/>
    </source>
</evidence>
<evidence type="ECO:0000256" key="4">
    <source>
        <dbReference type="SAM" id="MobiDB-lite"/>
    </source>
</evidence>
<dbReference type="InterPro" id="IPR014729">
    <property type="entry name" value="Rossmann-like_a/b/a_fold"/>
</dbReference>
<name>C8XGL3_NAKMY</name>
<proteinExistence type="inferred from homology"/>
<evidence type="ECO:0000259" key="5">
    <source>
        <dbReference type="Pfam" id="PF00582"/>
    </source>
</evidence>
<dbReference type="PANTHER" id="PTHR46268">
    <property type="entry name" value="STRESS RESPONSE PROTEIN NHAX"/>
    <property type="match status" value="1"/>
</dbReference>